<proteinExistence type="predicted"/>
<dbReference type="AlphaFoldDB" id="A0AA38XBX0"/>
<evidence type="ECO:0000313" key="2">
    <source>
        <dbReference type="EMBL" id="KAJ9610507.1"/>
    </source>
</evidence>
<dbReference type="InterPro" id="IPR000073">
    <property type="entry name" value="AB_hydrolase_1"/>
</dbReference>
<accession>A0AA38XBX0</accession>
<reference evidence="2" key="1">
    <citation type="submission" date="2022-10" db="EMBL/GenBank/DDBJ databases">
        <title>Culturing micro-colonial fungi from biological soil crusts in the Mojave desert and describing Neophaeococcomyces mojavensis, and introducing the new genera and species Taxawa tesnikishii.</title>
        <authorList>
            <person name="Kurbessoian T."/>
            <person name="Stajich J.E."/>
        </authorList>
    </citation>
    <scope>NUCLEOTIDE SEQUENCE</scope>
    <source>
        <strain evidence="2">TK_41</strain>
    </source>
</reference>
<organism evidence="2 3">
    <name type="scientific">Cladophialophora chaetospira</name>
    <dbReference type="NCBI Taxonomy" id="386627"/>
    <lineage>
        <taxon>Eukaryota</taxon>
        <taxon>Fungi</taxon>
        <taxon>Dikarya</taxon>
        <taxon>Ascomycota</taxon>
        <taxon>Pezizomycotina</taxon>
        <taxon>Eurotiomycetes</taxon>
        <taxon>Chaetothyriomycetidae</taxon>
        <taxon>Chaetothyriales</taxon>
        <taxon>Herpotrichiellaceae</taxon>
        <taxon>Cladophialophora</taxon>
    </lineage>
</organism>
<protein>
    <recommendedName>
        <fullName evidence="1">AB hydrolase-1 domain-containing protein</fullName>
    </recommendedName>
</protein>
<dbReference type="Gene3D" id="3.40.50.1820">
    <property type="entry name" value="alpha/beta hydrolase"/>
    <property type="match status" value="1"/>
</dbReference>
<sequence>MSKPTILLIPGSFALPEFYDEFFDKIRARGQEIRGLHMPTVGLAAREGRPGTPPTMYDDAAYINKEAEKLVDEGKDVILIGHSYGGVPVTEGSKGLGKKERQAQGKKGGIVNLAYMTCLVPSVGESAAEMLAQVPDTGRTPMDVGDDGWMTQYQPERTAAIIMQTIPLEEATAWVKKFPKHSFVSFTDKLTHPGYKDIPVSYLFCELDQCIPADVQQAEIDMIEKVSGSKVEVKRIKADHCPNFTAMDESVDWVVEIGDRYAE</sequence>
<dbReference type="InterPro" id="IPR029058">
    <property type="entry name" value="AB_hydrolase_fold"/>
</dbReference>
<gene>
    <name evidence="2" type="ORF">H2200_005284</name>
</gene>
<comment type="caution">
    <text evidence="2">The sequence shown here is derived from an EMBL/GenBank/DDBJ whole genome shotgun (WGS) entry which is preliminary data.</text>
</comment>
<name>A0AA38XBX0_9EURO</name>
<dbReference type="PANTHER" id="PTHR37017">
    <property type="entry name" value="AB HYDROLASE-1 DOMAIN-CONTAINING PROTEIN-RELATED"/>
    <property type="match status" value="1"/>
</dbReference>
<dbReference type="Pfam" id="PF12697">
    <property type="entry name" value="Abhydrolase_6"/>
    <property type="match status" value="1"/>
</dbReference>
<dbReference type="EMBL" id="JAPDRK010000007">
    <property type="protein sequence ID" value="KAJ9610507.1"/>
    <property type="molecule type" value="Genomic_DNA"/>
</dbReference>
<dbReference type="InterPro" id="IPR052897">
    <property type="entry name" value="Sec-Metab_Biosynth_Hydrolase"/>
</dbReference>
<dbReference type="Proteomes" id="UP001172673">
    <property type="component" value="Unassembled WGS sequence"/>
</dbReference>
<feature type="domain" description="AB hydrolase-1" evidence="1">
    <location>
        <begin position="6"/>
        <end position="251"/>
    </location>
</feature>
<evidence type="ECO:0000259" key="1">
    <source>
        <dbReference type="Pfam" id="PF12697"/>
    </source>
</evidence>
<dbReference type="SUPFAM" id="SSF53474">
    <property type="entry name" value="alpha/beta-Hydrolases"/>
    <property type="match status" value="1"/>
</dbReference>
<keyword evidence="3" id="KW-1185">Reference proteome</keyword>
<evidence type="ECO:0000313" key="3">
    <source>
        <dbReference type="Proteomes" id="UP001172673"/>
    </source>
</evidence>
<dbReference type="PANTHER" id="PTHR37017:SF13">
    <property type="entry name" value="AB HYDROLASE-1 DOMAIN-CONTAINING PROTEIN"/>
    <property type="match status" value="1"/>
</dbReference>